<feature type="domain" description="N-acetyltransferase" evidence="1">
    <location>
        <begin position="18"/>
        <end position="184"/>
    </location>
</feature>
<reference evidence="2 3" key="1">
    <citation type="submission" date="2021-05" db="EMBL/GenBank/DDBJ databases">
        <title>A Polyphasic approach of four new species of the genus Ohtaekwangia: Ohtaekwangia histidinii sp. nov., Ohtaekwangia cretensis sp. nov., Ohtaekwangia indiensis sp. nov., Ohtaekwangia reichenbachii sp. nov. from diverse environment.</title>
        <authorList>
            <person name="Octaviana S."/>
        </authorList>
    </citation>
    <scope>NUCLEOTIDE SEQUENCE [LARGE SCALE GENOMIC DNA]</scope>
    <source>
        <strain evidence="2 3">PWU20</strain>
    </source>
</reference>
<dbReference type="Proteomes" id="UP000772618">
    <property type="component" value="Unassembled WGS sequence"/>
</dbReference>
<dbReference type="Pfam" id="PF13302">
    <property type="entry name" value="Acetyltransf_3"/>
    <property type="match status" value="1"/>
</dbReference>
<dbReference type="InterPro" id="IPR000182">
    <property type="entry name" value="GNAT_dom"/>
</dbReference>
<evidence type="ECO:0000313" key="3">
    <source>
        <dbReference type="Proteomes" id="UP000772618"/>
    </source>
</evidence>
<dbReference type="RefSeq" id="WP_254154266.1">
    <property type="nucleotide sequence ID" value="NZ_JAHESD010000029.1"/>
</dbReference>
<dbReference type="SUPFAM" id="SSF55729">
    <property type="entry name" value="Acyl-CoA N-acyltransferases (Nat)"/>
    <property type="match status" value="1"/>
</dbReference>
<proteinExistence type="predicted"/>
<dbReference type="PANTHER" id="PTHR43610">
    <property type="entry name" value="BLL6696 PROTEIN"/>
    <property type="match status" value="1"/>
</dbReference>
<keyword evidence="3" id="KW-1185">Reference proteome</keyword>
<evidence type="ECO:0000313" key="2">
    <source>
        <dbReference type="EMBL" id="MBT1704307.1"/>
    </source>
</evidence>
<organism evidence="2 3">
    <name type="scientific">Chryseosolibacter indicus</name>
    <dbReference type="NCBI Taxonomy" id="2782351"/>
    <lineage>
        <taxon>Bacteria</taxon>
        <taxon>Pseudomonadati</taxon>
        <taxon>Bacteroidota</taxon>
        <taxon>Cytophagia</taxon>
        <taxon>Cytophagales</taxon>
        <taxon>Chryseotaleaceae</taxon>
        <taxon>Chryseosolibacter</taxon>
    </lineage>
</organism>
<dbReference type="Gene3D" id="3.40.630.30">
    <property type="match status" value="1"/>
</dbReference>
<sequence length="198" mass="22879">MQFKSAFPDALSLETEKVQLRLLTSTDFDSFHKISHTKSIWTYFTKDLSIEAELRQWVADALADKEAGRRYPFAIVEKETGKVCGSTSLGSISFYDRRIEIGWSWLGEEFMGTGFNKHAKFLLLQYAFEHVGIIRVEIKTDNLNERAKKALAKIGATPEGVLRSHMQMFNNRRRDSIYYSILNNEWPQIKESIFKGIQ</sequence>
<dbReference type="InterPro" id="IPR016181">
    <property type="entry name" value="Acyl_CoA_acyltransferase"/>
</dbReference>
<comment type="caution">
    <text evidence="2">The sequence shown here is derived from an EMBL/GenBank/DDBJ whole genome shotgun (WGS) entry which is preliminary data.</text>
</comment>
<gene>
    <name evidence="2" type="ORF">KK060_13515</name>
</gene>
<protein>
    <submittedName>
        <fullName evidence="2">GNAT family N-acetyltransferase</fullName>
    </submittedName>
</protein>
<accession>A0ABS5VS94</accession>
<name>A0ABS5VS94_9BACT</name>
<dbReference type="PROSITE" id="PS51186">
    <property type="entry name" value="GNAT"/>
    <property type="match status" value="1"/>
</dbReference>
<evidence type="ECO:0000259" key="1">
    <source>
        <dbReference type="PROSITE" id="PS51186"/>
    </source>
</evidence>
<dbReference type="PANTHER" id="PTHR43610:SF1">
    <property type="entry name" value="N-ACETYLTRANSFERASE DOMAIN-CONTAINING PROTEIN"/>
    <property type="match status" value="1"/>
</dbReference>
<dbReference type="EMBL" id="JAHESD010000029">
    <property type="protein sequence ID" value="MBT1704307.1"/>
    <property type="molecule type" value="Genomic_DNA"/>
</dbReference>